<evidence type="ECO:0000256" key="1">
    <source>
        <dbReference type="ARBA" id="ARBA00001971"/>
    </source>
</evidence>
<dbReference type="EMBL" id="MDYN01000006">
    <property type="protein sequence ID" value="OQD87002.1"/>
    <property type="molecule type" value="Genomic_DNA"/>
</dbReference>
<comment type="caution">
    <text evidence="6">The sequence shown here is derived from an EMBL/GenBank/DDBJ whole genome shotgun (WGS) entry which is preliminary data.</text>
</comment>
<keyword evidence="3" id="KW-0479">Metal-binding</keyword>
<keyword evidence="4" id="KW-0560">Oxidoreductase</keyword>
<name>A0A1V6QD80_9EURO</name>
<comment type="similarity">
    <text evidence="2">Belongs to the cytochrome P450 family.</text>
</comment>
<sequence length="166" mass="18072">MFASKSFAGYMKSSAIRGKRTYTEVIGEMLLLEFAFIYTSAYGLYGAIAELAHRPEYIAPLREEINAIFAKTGTDHPISERSASNCIHLQPPCTHDLKLSNGTILKQGSPVASPSGLIQCPSPNYENPNDFDGSRFVKRTAAGAKNSRLVDLSPDYLALGMGAHAW</sequence>
<dbReference type="STRING" id="416450.A0A1V6QD80"/>
<dbReference type="Proteomes" id="UP000191672">
    <property type="component" value="Unassembled WGS sequence"/>
</dbReference>
<dbReference type="GO" id="GO:0016705">
    <property type="term" value="F:oxidoreductase activity, acting on paired donors, with incorporation or reduction of molecular oxygen"/>
    <property type="evidence" value="ECO:0007669"/>
    <property type="project" value="InterPro"/>
</dbReference>
<evidence type="ECO:0000256" key="2">
    <source>
        <dbReference type="ARBA" id="ARBA00010617"/>
    </source>
</evidence>
<dbReference type="Gene3D" id="1.10.630.10">
    <property type="entry name" value="Cytochrome P450"/>
    <property type="match status" value="1"/>
</dbReference>
<evidence type="ECO:0000256" key="5">
    <source>
        <dbReference type="ARBA" id="ARBA00023004"/>
    </source>
</evidence>
<dbReference type="AlphaFoldDB" id="A0A1V6QD80"/>
<accession>A0A1V6QD80</accession>
<dbReference type="GO" id="GO:0020037">
    <property type="term" value="F:heme binding"/>
    <property type="evidence" value="ECO:0007669"/>
    <property type="project" value="InterPro"/>
</dbReference>
<comment type="cofactor">
    <cofactor evidence="1">
        <name>heme</name>
        <dbReference type="ChEBI" id="CHEBI:30413"/>
    </cofactor>
</comment>
<dbReference type="GO" id="GO:0019748">
    <property type="term" value="P:secondary metabolic process"/>
    <property type="evidence" value="ECO:0007669"/>
    <property type="project" value="UniProtKB-ARBA"/>
</dbReference>
<evidence type="ECO:0000256" key="3">
    <source>
        <dbReference type="ARBA" id="ARBA00022723"/>
    </source>
</evidence>
<dbReference type="SUPFAM" id="SSF48264">
    <property type="entry name" value="Cytochrome P450"/>
    <property type="match status" value="1"/>
</dbReference>
<keyword evidence="7" id="KW-1185">Reference proteome</keyword>
<organism evidence="6 7">
    <name type="scientific">Penicillium antarcticum</name>
    <dbReference type="NCBI Taxonomy" id="416450"/>
    <lineage>
        <taxon>Eukaryota</taxon>
        <taxon>Fungi</taxon>
        <taxon>Dikarya</taxon>
        <taxon>Ascomycota</taxon>
        <taxon>Pezizomycotina</taxon>
        <taxon>Eurotiomycetes</taxon>
        <taxon>Eurotiomycetidae</taxon>
        <taxon>Eurotiales</taxon>
        <taxon>Aspergillaceae</taxon>
        <taxon>Penicillium</taxon>
    </lineage>
</organism>
<evidence type="ECO:0000313" key="7">
    <source>
        <dbReference type="Proteomes" id="UP000191672"/>
    </source>
</evidence>
<gene>
    <name evidence="6" type="ORF">PENANT_c006G03920</name>
</gene>
<protein>
    <submittedName>
        <fullName evidence="6">Uncharacterized protein</fullName>
    </submittedName>
</protein>
<dbReference type="GO" id="GO:0005506">
    <property type="term" value="F:iron ion binding"/>
    <property type="evidence" value="ECO:0007669"/>
    <property type="project" value="InterPro"/>
</dbReference>
<evidence type="ECO:0000256" key="4">
    <source>
        <dbReference type="ARBA" id="ARBA00023002"/>
    </source>
</evidence>
<dbReference type="InterPro" id="IPR036396">
    <property type="entry name" value="Cyt_P450_sf"/>
</dbReference>
<proteinExistence type="inferred from homology"/>
<dbReference type="PANTHER" id="PTHR46206">
    <property type="entry name" value="CYTOCHROME P450"/>
    <property type="match status" value="1"/>
</dbReference>
<keyword evidence="5" id="KW-0408">Iron</keyword>
<dbReference type="GO" id="GO:0004497">
    <property type="term" value="F:monooxygenase activity"/>
    <property type="evidence" value="ECO:0007669"/>
    <property type="project" value="InterPro"/>
</dbReference>
<reference evidence="7" key="1">
    <citation type="journal article" date="2017" name="Nat. Microbiol.">
        <title>Global analysis of biosynthetic gene clusters reveals vast potential of secondary metabolite production in Penicillium species.</title>
        <authorList>
            <person name="Nielsen J.C."/>
            <person name="Grijseels S."/>
            <person name="Prigent S."/>
            <person name="Ji B."/>
            <person name="Dainat J."/>
            <person name="Nielsen K.F."/>
            <person name="Frisvad J.C."/>
            <person name="Workman M."/>
            <person name="Nielsen J."/>
        </authorList>
    </citation>
    <scope>NUCLEOTIDE SEQUENCE [LARGE SCALE GENOMIC DNA]</scope>
    <source>
        <strain evidence="7">IBT 31811</strain>
    </source>
</reference>
<evidence type="ECO:0000313" key="6">
    <source>
        <dbReference type="EMBL" id="OQD87002.1"/>
    </source>
</evidence>